<keyword evidence="2" id="KW-0418">Kinase</keyword>
<reference evidence="2" key="2">
    <citation type="submission" date="2023-05" db="EMBL/GenBank/DDBJ databases">
        <authorList>
            <consortium name="Lawrence Berkeley National Laboratory"/>
            <person name="Steindorff A."/>
            <person name="Hensen N."/>
            <person name="Bonometti L."/>
            <person name="Westerberg I."/>
            <person name="Brannstrom I.O."/>
            <person name="Guillou S."/>
            <person name="Cros-Aarteil S."/>
            <person name="Calhoun S."/>
            <person name="Haridas S."/>
            <person name="Kuo A."/>
            <person name="Mondo S."/>
            <person name="Pangilinan J."/>
            <person name="Riley R."/>
            <person name="Labutti K."/>
            <person name="Andreopoulos B."/>
            <person name="Lipzen A."/>
            <person name="Chen C."/>
            <person name="Yanf M."/>
            <person name="Daum C."/>
            <person name="Ng V."/>
            <person name="Clum A."/>
            <person name="Ohm R."/>
            <person name="Martin F."/>
            <person name="Silar P."/>
            <person name="Natvig D."/>
            <person name="Lalanne C."/>
            <person name="Gautier V."/>
            <person name="Ament-Velasquez S.L."/>
            <person name="Kruys A."/>
            <person name="Hutchinson M.I."/>
            <person name="Powell A.J."/>
            <person name="Barry K."/>
            <person name="Miller A.N."/>
            <person name="Grigoriev I.V."/>
            <person name="Debuchy R."/>
            <person name="Gladieux P."/>
            <person name="Thoren M.H."/>
            <person name="Johannesson H."/>
        </authorList>
    </citation>
    <scope>NUCLEOTIDE SEQUENCE</scope>
    <source>
        <strain evidence="2">CBS 990.96</strain>
    </source>
</reference>
<evidence type="ECO:0000313" key="2">
    <source>
        <dbReference type="EMBL" id="KAK4221541.1"/>
    </source>
</evidence>
<evidence type="ECO:0000313" key="3">
    <source>
        <dbReference type="Proteomes" id="UP001301958"/>
    </source>
</evidence>
<dbReference type="PROSITE" id="PS00108">
    <property type="entry name" value="PROTEIN_KINASE_ST"/>
    <property type="match status" value="1"/>
</dbReference>
<dbReference type="GO" id="GO:0005634">
    <property type="term" value="C:nucleus"/>
    <property type="evidence" value="ECO:0007669"/>
    <property type="project" value="TreeGrafter"/>
</dbReference>
<gene>
    <name evidence="2" type="ORF">QBC38DRAFT_376944</name>
</gene>
<dbReference type="GO" id="GO:0004674">
    <property type="term" value="F:protein serine/threonine kinase activity"/>
    <property type="evidence" value="ECO:0007669"/>
    <property type="project" value="TreeGrafter"/>
</dbReference>
<dbReference type="InterPro" id="IPR011009">
    <property type="entry name" value="Kinase-like_dom_sf"/>
</dbReference>
<dbReference type="Pfam" id="PF00069">
    <property type="entry name" value="Pkinase"/>
    <property type="match status" value="1"/>
</dbReference>
<dbReference type="AlphaFoldDB" id="A0AAN7BD99"/>
<keyword evidence="3" id="KW-1185">Reference proteome</keyword>
<sequence>QLVTQMVKAVKFLHENGLFHRDIKPSNIMYTRVAGQPHPNFYLGDFGLSITKECVSSGRLTP</sequence>
<dbReference type="InterPro" id="IPR000719">
    <property type="entry name" value="Prot_kinase_dom"/>
</dbReference>
<dbReference type="InterPro" id="IPR008271">
    <property type="entry name" value="Ser/Thr_kinase_AS"/>
</dbReference>
<keyword evidence="2" id="KW-0808">Transferase</keyword>
<feature type="non-terminal residue" evidence="2">
    <location>
        <position position="1"/>
    </location>
</feature>
<protein>
    <submittedName>
        <fullName evidence="2">Kinase-like domain-containing protein</fullName>
    </submittedName>
</protein>
<name>A0AAN7BD99_9PEZI</name>
<reference evidence="2" key="1">
    <citation type="journal article" date="2023" name="Mol. Phylogenet. Evol.">
        <title>Genome-scale phylogeny and comparative genomics of the fungal order Sordariales.</title>
        <authorList>
            <person name="Hensen N."/>
            <person name="Bonometti L."/>
            <person name="Westerberg I."/>
            <person name="Brannstrom I.O."/>
            <person name="Guillou S."/>
            <person name="Cros-Aarteil S."/>
            <person name="Calhoun S."/>
            <person name="Haridas S."/>
            <person name="Kuo A."/>
            <person name="Mondo S."/>
            <person name="Pangilinan J."/>
            <person name="Riley R."/>
            <person name="LaButti K."/>
            <person name="Andreopoulos B."/>
            <person name="Lipzen A."/>
            <person name="Chen C."/>
            <person name="Yan M."/>
            <person name="Daum C."/>
            <person name="Ng V."/>
            <person name="Clum A."/>
            <person name="Steindorff A."/>
            <person name="Ohm R.A."/>
            <person name="Martin F."/>
            <person name="Silar P."/>
            <person name="Natvig D.O."/>
            <person name="Lalanne C."/>
            <person name="Gautier V."/>
            <person name="Ament-Velasquez S.L."/>
            <person name="Kruys A."/>
            <person name="Hutchinson M.I."/>
            <person name="Powell A.J."/>
            <person name="Barry K."/>
            <person name="Miller A.N."/>
            <person name="Grigoriev I.V."/>
            <person name="Debuchy R."/>
            <person name="Gladieux P."/>
            <person name="Hiltunen Thoren M."/>
            <person name="Johannesson H."/>
        </authorList>
    </citation>
    <scope>NUCLEOTIDE SEQUENCE</scope>
    <source>
        <strain evidence="2">CBS 990.96</strain>
    </source>
</reference>
<dbReference type="PANTHER" id="PTHR44167:SF24">
    <property type="entry name" value="SERINE_THREONINE-PROTEIN KINASE CHK2"/>
    <property type="match status" value="1"/>
</dbReference>
<dbReference type="SUPFAM" id="SSF56112">
    <property type="entry name" value="Protein kinase-like (PK-like)"/>
    <property type="match status" value="1"/>
</dbReference>
<proteinExistence type="predicted"/>
<dbReference type="EMBL" id="MU865537">
    <property type="protein sequence ID" value="KAK4221541.1"/>
    <property type="molecule type" value="Genomic_DNA"/>
</dbReference>
<dbReference type="GO" id="GO:0044773">
    <property type="term" value="P:mitotic DNA damage checkpoint signaling"/>
    <property type="evidence" value="ECO:0007669"/>
    <property type="project" value="TreeGrafter"/>
</dbReference>
<dbReference type="Proteomes" id="UP001301958">
    <property type="component" value="Unassembled WGS sequence"/>
</dbReference>
<dbReference type="PANTHER" id="PTHR44167">
    <property type="entry name" value="OVARIAN-SPECIFIC SERINE/THREONINE-PROTEIN KINASE LOK-RELATED"/>
    <property type="match status" value="1"/>
</dbReference>
<evidence type="ECO:0000259" key="1">
    <source>
        <dbReference type="PROSITE" id="PS50011"/>
    </source>
</evidence>
<feature type="domain" description="Protein kinase" evidence="1">
    <location>
        <begin position="1"/>
        <end position="62"/>
    </location>
</feature>
<dbReference type="PROSITE" id="PS50011">
    <property type="entry name" value="PROTEIN_KINASE_DOM"/>
    <property type="match status" value="1"/>
</dbReference>
<accession>A0AAN7BD99</accession>
<organism evidence="2 3">
    <name type="scientific">Podospora fimiseda</name>
    <dbReference type="NCBI Taxonomy" id="252190"/>
    <lineage>
        <taxon>Eukaryota</taxon>
        <taxon>Fungi</taxon>
        <taxon>Dikarya</taxon>
        <taxon>Ascomycota</taxon>
        <taxon>Pezizomycotina</taxon>
        <taxon>Sordariomycetes</taxon>
        <taxon>Sordariomycetidae</taxon>
        <taxon>Sordariales</taxon>
        <taxon>Podosporaceae</taxon>
        <taxon>Podospora</taxon>
    </lineage>
</organism>
<dbReference type="GO" id="GO:0005524">
    <property type="term" value="F:ATP binding"/>
    <property type="evidence" value="ECO:0007669"/>
    <property type="project" value="InterPro"/>
</dbReference>
<comment type="caution">
    <text evidence="2">The sequence shown here is derived from an EMBL/GenBank/DDBJ whole genome shotgun (WGS) entry which is preliminary data.</text>
</comment>
<dbReference type="Gene3D" id="1.10.510.10">
    <property type="entry name" value="Transferase(Phosphotransferase) domain 1"/>
    <property type="match status" value="1"/>
</dbReference>